<accession>R0FA27</accession>
<evidence type="ECO:0000313" key="2">
    <source>
        <dbReference type="EMBL" id="EOA18531.1"/>
    </source>
</evidence>
<protein>
    <submittedName>
        <fullName evidence="2">Uncharacterized protein</fullName>
    </submittedName>
</protein>
<feature type="compositionally biased region" description="Basic and acidic residues" evidence="1">
    <location>
        <begin position="50"/>
        <end position="60"/>
    </location>
</feature>
<name>R0FA27_9BRAS</name>
<dbReference type="STRING" id="81985.R0FA27"/>
<organism evidence="2 3">
    <name type="scientific">Capsella rubella</name>
    <dbReference type="NCBI Taxonomy" id="81985"/>
    <lineage>
        <taxon>Eukaryota</taxon>
        <taxon>Viridiplantae</taxon>
        <taxon>Streptophyta</taxon>
        <taxon>Embryophyta</taxon>
        <taxon>Tracheophyta</taxon>
        <taxon>Spermatophyta</taxon>
        <taxon>Magnoliopsida</taxon>
        <taxon>eudicotyledons</taxon>
        <taxon>Gunneridae</taxon>
        <taxon>Pentapetalae</taxon>
        <taxon>rosids</taxon>
        <taxon>malvids</taxon>
        <taxon>Brassicales</taxon>
        <taxon>Brassicaceae</taxon>
        <taxon>Camelineae</taxon>
        <taxon>Capsella</taxon>
    </lineage>
</organism>
<feature type="compositionally biased region" description="Basic and acidic residues" evidence="1">
    <location>
        <begin position="75"/>
        <end position="97"/>
    </location>
</feature>
<dbReference type="KEGG" id="crb:17879251"/>
<gene>
    <name evidence="2" type="ORF">CARUB_v10007086mg</name>
</gene>
<feature type="compositionally biased region" description="Polar residues" evidence="1">
    <location>
        <begin position="1"/>
        <end position="12"/>
    </location>
</feature>
<sequence>MMRNSQPSTPSNDAPPLPKRPCKALLIRAQSPEPARVNSAAREATGSKMKPRENTGERRAPYKALRMRAQSPEPARVKPKDREATGSKKKSREDSTGTRKAPYKALRMRAQPPEPRFTQVKPKKTNTARKAPTPKAGRTIKEQNKEDAREGTMSAEPEAKETVAKKNHKQD</sequence>
<feature type="region of interest" description="Disordered" evidence="1">
    <location>
        <begin position="1"/>
        <end position="171"/>
    </location>
</feature>
<keyword evidence="3" id="KW-1185">Reference proteome</keyword>
<dbReference type="AlphaFoldDB" id="R0FA27"/>
<evidence type="ECO:0000256" key="1">
    <source>
        <dbReference type="SAM" id="MobiDB-lite"/>
    </source>
</evidence>
<proteinExistence type="predicted"/>
<feature type="compositionally biased region" description="Basic and acidic residues" evidence="1">
    <location>
        <begin position="139"/>
        <end position="150"/>
    </location>
</feature>
<reference evidence="3" key="1">
    <citation type="journal article" date="2013" name="Nat. Genet.">
        <title>The Capsella rubella genome and the genomic consequences of rapid mating system evolution.</title>
        <authorList>
            <person name="Slotte T."/>
            <person name="Hazzouri K.M."/>
            <person name="Agren J.A."/>
            <person name="Koenig D."/>
            <person name="Maumus F."/>
            <person name="Guo Y.L."/>
            <person name="Steige K."/>
            <person name="Platts A.E."/>
            <person name="Escobar J.S."/>
            <person name="Newman L.K."/>
            <person name="Wang W."/>
            <person name="Mandakova T."/>
            <person name="Vello E."/>
            <person name="Smith L.M."/>
            <person name="Henz S.R."/>
            <person name="Steffen J."/>
            <person name="Takuno S."/>
            <person name="Brandvain Y."/>
            <person name="Coop G."/>
            <person name="Andolfatto P."/>
            <person name="Hu T.T."/>
            <person name="Blanchette M."/>
            <person name="Clark R.M."/>
            <person name="Quesneville H."/>
            <person name="Nordborg M."/>
            <person name="Gaut B.S."/>
            <person name="Lysak M.A."/>
            <person name="Jenkins J."/>
            <person name="Grimwood J."/>
            <person name="Chapman J."/>
            <person name="Prochnik S."/>
            <person name="Shu S."/>
            <person name="Rokhsar D."/>
            <person name="Schmutz J."/>
            <person name="Weigel D."/>
            <person name="Wright S.I."/>
        </authorList>
    </citation>
    <scope>NUCLEOTIDE SEQUENCE [LARGE SCALE GENOMIC DNA]</scope>
    <source>
        <strain evidence="3">cv. Monte Gargano</strain>
    </source>
</reference>
<dbReference type="OrthoDB" id="1099668at2759"/>
<dbReference type="EMBL" id="KB870811">
    <property type="protein sequence ID" value="EOA18531.1"/>
    <property type="molecule type" value="Genomic_DNA"/>
</dbReference>
<dbReference type="Proteomes" id="UP000029121">
    <property type="component" value="Unassembled WGS sequence"/>
</dbReference>
<feature type="compositionally biased region" description="Basic and acidic residues" evidence="1">
    <location>
        <begin position="157"/>
        <end position="171"/>
    </location>
</feature>
<evidence type="ECO:0000313" key="3">
    <source>
        <dbReference type="Proteomes" id="UP000029121"/>
    </source>
</evidence>